<evidence type="ECO:0000313" key="1">
    <source>
        <dbReference type="EMBL" id="KOS68733.1"/>
    </source>
</evidence>
<dbReference type="PIRSF" id="PIRSF010372">
    <property type="entry name" value="PaiB"/>
    <property type="match status" value="1"/>
</dbReference>
<dbReference type="InterPro" id="IPR012349">
    <property type="entry name" value="Split_barrel_FMN-bd"/>
</dbReference>
<dbReference type="Gene3D" id="2.30.110.10">
    <property type="entry name" value="Electron Transport, Fmn-binding Protein, Chain A"/>
    <property type="match status" value="1"/>
</dbReference>
<dbReference type="InterPro" id="IPR007396">
    <property type="entry name" value="TR_PAI2-type"/>
</dbReference>
<reference evidence="2" key="1">
    <citation type="submission" date="2015-07" db="EMBL/GenBank/DDBJ databases">
        <title>Fjat-14205 dsm 2895.</title>
        <authorList>
            <person name="Liu B."/>
            <person name="Wang J."/>
            <person name="Zhu Y."/>
            <person name="Liu G."/>
            <person name="Chen Q."/>
            <person name="Chen Z."/>
            <person name="Lan J."/>
            <person name="Che J."/>
            <person name="Ge C."/>
            <person name="Shi H."/>
            <person name="Pan Z."/>
            <person name="Liu X."/>
        </authorList>
    </citation>
    <scope>NUCLEOTIDE SEQUENCE [LARGE SCALE GENOMIC DNA]</scope>
    <source>
        <strain evidence="2">DSM 25560</strain>
    </source>
</reference>
<dbReference type="EMBL" id="LGRV01000003">
    <property type="protein sequence ID" value="KOS68733.1"/>
    <property type="molecule type" value="Genomic_DNA"/>
</dbReference>
<dbReference type="Proteomes" id="UP000050668">
    <property type="component" value="Unassembled WGS sequence"/>
</dbReference>
<protein>
    <submittedName>
        <fullName evidence="1">Transcriptional regulator</fullName>
    </submittedName>
</protein>
<evidence type="ECO:0000313" key="2">
    <source>
        <dbReference type="Proteomes" id="UP000050668"/>
    </source>
</evidence>
<dbReference type="PANTHER" id="PTHR35802">
    <property type="entry name" value="PROTEASE SYNTHASE AND SPORULATION PROTEIN PAI 2"/>
    <property type="match status" value="1"/>
</dbReference>
<dbReference type="SUPFAM" id="SSF50475">
    <property type="entry name" value="FMN-binding split barrel"/>
    <property type="match status" value="1"/>
</dbReference>
<organism evidence="1 2">
    <name type="scientific">Lysinibacillus contaminans</name>
    <dbReference type="NCBI Taxonomy" id="1293441"/>
    <lineage>
        <taxon>Bacteria</taxon>
        <taxon>Bacillati</taxon>
        <taxon>Bacillota</taxon>
        <taxon>Bacilli</taxon>
        <taxon>Bacillales</taxon>
        <taxon>Bacillaceae</taxon>
        <taxon>Lysinibacillus</taxon>
    </lineage>
</organism>
<name>A0ABR5K1D6_9BACI</name>
<dbReference type="Pfam" id="PF04299">
    <property type="entry name" value="FMN_bind_2"/>
    <property type="match status" value="1"/>
</dbReference>
<dbReference type="PANTHER" id="PTHR35802:SF1">
    <property type="entry name" value="PROTEASE SYNTHASE AND SPORULATION PROTEIN PAI 2"/>
    <property type="match status" value="1"/>
</dbReference>
<keyword evidence="2" id="KW-1185">Reference proteome</keyword>
<comment type="caution">
    <text evidence="1">The sequence shown here is derived from an EMBL/GenBank/DDBJ whole genome shotgun (WGS) entry which is preliminary data.</text>
</comment>
<gene>
    <name evidence="1" type="ORF">AEA09_09405</name>
</gene>
<dbReference type="RefSeq" id="WP_053583581.1">
    <property type="nucleotide sequence ID" value="NZ_LGRV01000003.1"/>
</dbReference>
<sequence>MYIPKAFKETDREKLINFIEQNSFGVLFSQINDAPFATHLPFVVEQDCLVSHFAKANPHWQLLDGQQVLVVFHGPHAYISPTWYKEENTVPTWNYTAVHVIGKVKIVKDIERLQEILEKTTHFNEQFEPNPWKGNFDVKAINGMMNGIVGVEVLIETIEGKWKMNQHHPVQRQQNAIEGLMQSPQIYAKQVANLMKKNIENF</sequence>
<accession>A0ABR5K1D6</accession>
<proteinExistence type="predicted"/>